<dbReference type="SUPFAM" id="SSF103481">
    <property type="entry name" value="Multidrug resistance efflux transporter EmrE"/>
    <property type="match status" value="2"/>
</dbReference>
<feature type="domain" description="EamA" evidence="7">
    <location>
        <begin position="162"/>
        <end position="292"/>
    </location>
</feature>
<evidence type="ECO:0000256" key="3">
    <source>
        <dbReference type="ARBA" id="ARBA00022692"/>
    </source>
</evidence>
<sequence length="312" mass="33196">MSAVSPARPRHANHALGLALLLIVTCIWGSTFAVVKTATDTLQPATLIFWRFAIGTLCILPLLLWKRQDSGTRAEGKPRKLWLDGLLLGVWLMAGYGTQTIALSTTSANRAAFITALSVVLVPLWQALVSGRRLGGLLWAAVALAVSGLALLSWEGGALGVGDLWALACAVTYAGFILMLEHTSRAHAALPYTLAQLGWVTLLALAWVLLSHAPLLPPTESWGALLYLGAAATAVTTLLQTLGQRWVSAAEASVLYALEPVTASVFSYFLLGERVYLRGFLGGAMVVGATILSQFGAGRAEVPQVHTEEEER</sequence>
<name>A0A918CHZ2_9DEIO</name>
<dbReference type="GO" id="GO:0005886">
    <property type="term" value="C:plasma membrane"/>
    <property type="evidence" value="ECO:0007669"/>
    <property type="project" value="UniProtKB-SubCell"/>
</dbReference>
<comment type="caution">
    <text evidence="8">The sequence shown here is derived from an EMBL/GenBank/DDBJ whole genome shotgun (WGS) entry which is preliminary data.</text>
</comment>
<dbReference type="RefSeq" id="WP_189092379.1">
    <property type="nucleotide sequence ID" value="NZ_BMQL01000035.1"/>
</dbReference>
<evidence type="ECO:0000256" key="5">
    <source>
        <dbReference type="ARBA" id="ARBA00023136"/>
    </source>
</evidence>
<accession>A0A918CHZ2</accession>
<dbReference type="InterPro" id="IPR037185">
    <property type="entry name" value="EmrE-like"/>
</dbReference>
<feature type="transmembrane region" description="Helical" evidence="6">
    <location>
        <begin position="222"/>
        <end position="242"/>
    </location>
</feature>
<dbReference type="Pfam" id="PF00892">
    <property type="entry name" value="EamA"/>
    <property type="match status" value="2"/>
</dbReference>
<reference evidence="8" key="2">
    <citation type="submission" date="2020-09" db="EMBL/GenBank/DDBJ databases">
        <authorList>
            <person name="Sun Q."/>
            <person name="Ohkuma M."/>
        </authorList>
    </citation>
    <scope>NUCLEOTIDE SEQUENCE</scope>
    <source>
        <strain evidence="8">JCM 31311</strain>
    </source>
</reference>
<comment type="subcellular location">
    <subcellularLocation>
        <location evidence="1">Cell membrane</location>
        <topology evidence="1">Multi-pass membrane protein</topology>
    </subcellularLocation>
</comment>
<keyword evidence="4 6" id="KW-1133">Transmembrane helix</keyword>
<organism evidence="8 9">
    <name type="scientific">Deinococcus ruber</name>
    <dbReference type="NCBI Taxonomy" id="1848197"/>
    <lineage>
        <taxon>Bacteria</taxon>
        <taxon>Thermotogati</taxon>
        <taxon>Deinococcota</taxon>
        <taxon>Deinococci</taxon>
        <taxon>Deinococcales</taxon>
        <taxon>Deinococcaceae</taxon>
        <taxon>Deinococcus</taxon>
    </lineage>
</organism>
<feature type="transmembrane region" description="Helical" evidence="6">
    <location>
        <begin position="86"/>
        <end position="105"/>
    </location>
</feature>
<feature type="transmembrane region" description="Helical" evidence="6">
    <location>
        <begin position="254"/>
        <end position="271"/>
    </location>
</feature>
<protein>
    <submittedName>
        <fullName evidence="8">Permease</fullName>
    </submittedName>
</protein>
<dbReference type="Proteomes" id="UP000603865">
    <property type="component" value="Unassembled WGS sequence"/>
</dbReference>
<keyword evidence="2" id="KW-1003">Cell membrane</keyword>
<feature type="transmembrane region" description="Helical" evidence="6">
    <location>
        <begin position="12"/>
        <end position="35"/>
    </location>
</feature>
<dbReference type="EMBL" id="BMQL01000035">
    <property type="protein sequence ID" value="GGR25298.1"/>
    <property type="molecule type" value="Genomic_DNA"/>
</dbReference>
<feature type="domain" description="EamA" evidence="7">
    <location>
        <begin position="16"/>
        <end position="153"/>
    </location>
</feature>
<dbReference type="InterPro" id="IPR000620">
    <property type="entry name" value="EamA_dom"/>
</dbReference>
<dbReference type="PANTHER" id="PTHR42920:SF5">
    <property type="entry name" value="EAMA DOMAIN-CONTAINING PROTEIN"/>
    <property type="match status" value="1"/>
</dbReference>
<feature type="transmembrane region" description="Helical" evidence="6">
    <location>
        <begin position="277"/>
        <end position="297"/>
    </location>
</feature>
<evidence type="ECO:0000256" key="2">
    <source>
        <dbReference type="ARBA" id="ARBA00022475"/>
    </source>
</evidence>
<gene>
    <name evidence="8" type="ORF">GCM10008957_41150</name>
</gene>
<dbReference type="PANTHER" id="PTHR42920">
    <property type="entry name" value="OS03G0707200 PROTEIN-RELATED"/>
    <property type="match status" value="1"/>
</dbReference>
<evidence type="ECO:0000313" key="8">
    <source>
        <dbReference type="EMBL" id="GGR25298.1"/>
    </source>
</evidence>
<evidence type="ECO:0000259" key="7">
    <source>
        <dbReference type="Pfam" id="PF00892"/>
    </source>
</evidence>
<dbReference type="AlphaFoldDB" id="A0A918CHZ2"/>
<feature type="transmembrane region" description="Helical" evidence="6">
    <location>
        <begin position="160"/>
        <end position="180"/>
    </location>
</feature>
<evidence type="ECO:0000256" key="6">
    <source>
        <dbReference type="SAM" id="Phobius"/>
    </source>
</evidence>
<reference evidence="8" key="1">
    <citation type="journal article" date="2014" name="Int. J. Syst. Evol. Microbiol.">
        <title>Complete genome sequence of Corynebacterium casei LMG S-19264T (=DSM 44701T), isolated from a smear-ripened cheese.</title>
        <authorList>
            <consortium name="US DOE Joint Genome Institute (JGI-PGF)"/>
            <person name="Walter F."/>
            <person name="Albersmeier A."/>
            <person name="Kalinowski J."/>
            <person name="Ruckert C."/>
        </authorList>
    </citation>
    <scope>NUCLEOTIDE SEQUENCE</scope>
    <source>
        <strain evidence="8">JCM 31311</strain>
    </source>
</reference>
<evidence type="ECO:0000256" key="1">
    <source>
        <dbReference type="ARBA" id="ARBA00004651"/>
    </source>
</evidence>
<evidence type="ECO:0000256" key="4">
    <source>
        <dbReference type="ARBA" id="ARBA00022989"/>
    </source>
</evidence>
<evidence type="ECO:0000313" key="9">
    <source>
        <dbReference type="Proteomes" id="UP000603865"/>
    </source>
</evidence>
<keyword evidence="9" id="KW-1185">Reference proteome</keyword>
<feature type="transmembrane region" description="Helical" evidence="6">
    <location>
        <begin position="136"/>
        <end position="154"/>
    </location>
</feature>
<keyword evidence="5 6" id="KW-0472">Membrane</keyword>
<feature type="transmembrane region" description="Helical" evidence="6">
    <location>
        <begin position="47"/>
        <end position="65"/>
    </location>
</feature>
<dbReference type="InterPro" id="IPR051258">
    <property type="entry name" value="Diverse_Substrate_Transporter"/>
</dbReference>
<proteinExistence type="predicted"/>
<keyword evidence="3 6" id="KW-0812">Transmembrane</keyword>
<feature type="transmembrane region" description="Helical" evidence="6">
    <location>
        <begin position="111"/>
        <end position="129"/>
    </location>
</feature>
<feature type="transmembrane region" description="Helical" evidence="6">
    <location>
        <begin position="192"/>
        <end position="210"/>
    </location>
</feature>